<protein>
    <recommendedName>
        <fullName evidence="4">Katanin p80 WD40 repeat-containing subunit B1 homolog</fullName>
    </recommendedName>
</protein>
<dbReference type="SMART" id="SM00320">
    <property type="entry name" value="WD40"/>
    <property type="match status" value="2"/>
</dbReference>
<dbReference type="GO" id="GO:0008352">
    <property type="term" value="C:katanin complex"/>
    <property type="evidence" value="ECO:0007669"/>
    <property type="project" value="TreeGrafter"/>
</dbReference>
<dbReference type="InterPro" id="IPR036322">
    <property type="entry name" value="WD40_repeat_dom_sf"/>
</dbReference>
<dbReference type="PROSITE" id="PS50294">
    <property type="entry name" value="WD_REPEATS_REGION"/>
    <property type="match status" value="1"/>
</dbReference>
<gene>
    <name evidence="2" type="ORF">Bca52824_017458</name>
</gene>
<evidence type="ECO:0008006" key="4">
    <source>
        <dbReference type="Google" id="ProtNLM"/>
    </source>
</evidence>
<feature type="repeat" description="WD" evidence="1">
    <location>
        <begin position="27"/>
        <end position="69"/>
    </location>
</feature>
<evidence type="ECO:0000313" key="3">
    <source>
        <dbReference type="Proteomes" id="UP000886595"/>
    </source>
</evidence>
<dbReference type="AlphaFoldDB" id="A0A8X7VN51"/>
<sequence>MVHKNLYHHVRVLLSLDLCGTFKKEEFVAHSAAVNCLKIGRKSSRSLVTGGEDHKVNLWAIGKPNAILSLHGHSIGVDSVTFDASEELVAAGTASATIKLWDLEEAKRLSLATVRIAYP</sequence>
<dbReference type="Gene3D" id="2.130.10.10">
    <property type="entry name" value="YVTN repeat-like/Quinoprotein amine dehydrogenase"/>
    <property type="match status" value="1"/>
</dbReference>
<dbReference type="Proteomes" id="UP000886595">
    <property type="component" value="Unassembled WGS sequence"/>
</dbReference>
<proteinExistence type="predicted"/>
<reference evidence="2 3" key="1">
    <citation type="submission" date="2020-02" db="EMBL/GenBank/DDBJ databases">
        <authorList>
            <person name="Ma Q."/>
            <person name="Huang Y."/>
            <person name="Song X."/>
            <person name="Pei D."/>
        </authorList>
    </citation>
    <scope>NUCLEOTIDE SEQUENCE [LARGE SCALE GENOMIC DNA]</scope>
    <source>
        <strain evidence="2">Sxm20200214</strain>
        <tissue evidence="2">Leaf</tissue>
    </source>
</reference>
<dbReference type="OrthoDB" id="538223at2759"/>
<accession>A0A8X7VN51</accession>
<feature type="repeat" description="WD" evidence="1">
    <location>
        <begin position="70"/>
        <end position="111"/>
    </location>
</feature>
<name>A0A8X7VN51_BRACI</name>
<comment type="caution">
    <text evidence="2">The sequence shown here is derived from an EMBL/GenBank/DDBJ whole genome shotgun (WGS) entry which is preliminary data.</text>
</comment>
<evidence type="ECO:0000313" key="2">
    <source>
        <dbReference type="EMBL" id="KAG2314336.1"/>
    </source>
</evidence>
<keyword evidence="3" id="KW-1185">Reference proteome</keyword>
<keyword evidence="1" id="KW-0853">WD repeat</keyword>
<dbReference type="InterPro" id="IPR015943">
    <property type="entry name" value="WD40/YVTN_repeat-like_dom_sf"/>
</dbReference>
<dbReference type="Pfam" id="PF00400">
    <property type="entry name" value="WD40"/>
    <property type="match status" value="2"/>
</dbReference>
<dbReference type="PROSITE" id="PS50082">
    <property type="entry name" value="WD_REPEATS_2"/>
    <property type="match status" value="2"/>
</dbReference>
<dbReference type="GO" id="GO:0007019">
    <property type="term" value="P:microtubule depolymerization"/>
    <property type="evidence" value="ECO:0007669"/>
    <property type="project" value="TreeGrafter"/>
</dbReference>
<dbReference type="SUPFAM" id="SSF50978">
    <property type="entry name" value="WD40 repeat-like"/>
    <property type="match status" value="1"/>
</dbReference>
<dbReference type="PANTHER" id="PTHR19845:SF21">
    <property type="entry name" value="KATANIN P80 WD40 REPEAT-CONTAINING SUBUNIT B1 HOMOLOG KTN80.3"/>
    <property type="match status" value="1"/>
</dbReference>
<dbReference type="InterPro" id="IPR001680">
    <property type="entry name" value="WD40_rpt"/>
</dbReference>
<dbReference type="EMBL" id="JAAMPC010000004">
    <property type="protein sequence ID" value="KAG2314336.1"/>
    <property type="molecule type" value="Genomic_DNA"/>
</dbReference>
<organism evidence="2 3">
    <name type="scientific">Brassica carinata</name>
    <name type="common">Ethiopian mustard</name>
    <name type="synonym">Abyssinian cabbage</name>
    <dbReference type="NCBI Taxonomy" id="52824"/>
    <lineage>
        <taxon>Eukaryota</taxon>
        <taxon>Viridiplantae</taxon>
        <taxon>Streptophyta</taxon>
        <taxon>Embryophyta</taxon>
        <taxon>Tracheophyta</taxon>
        <taxon>Spermatophyta</taxon>
        <taxon>Magnoliopsida</taxon>
        <taxon>eudicotyledons</taxon>
        <taxon>Gunneridae</taxon>
        <taxon>Pentapetalae</taxon>
        <taxon>rosids</taxon>
        <taxon>malvids</taxon>
        <taxon>Brassicales</taxon>
        <taxon>Brassicaceae</taxon>
        <taxon>Brassiceae</taxon>
        <taxon>Brassica</taxon>
    </lineage>
</organism>
<evidence type="ECO:0000256" key="1">
    <source>
        <dbReference type="PROSITE-ProRule" id="PRU00221"/>
    </source>
</evidence>
<dbReference type="PANTHER" id="PTHR19845">
    <property type="entry name" value="KATANIN P80 SUBUNIT"/>
    <property type="match status" value="1"/>
</dbReference>